<evidence type="ECO:0000313" key="4">
    <source>
        <dbReference type="Ensembl" id="ENSORLP00015019052.1"/>
    </source>
</evidence>
<evidence type="ECO:0000256" key="2">
    <source>
        <dbReference type="SAM" id="Phobius"/>
    </source>
</evidence>
<feature type="transmembrane region" description="Helical" evidence="2">
    <location>
        <begin position="20"/>
        <end position="36"/>
    </location>
</feature>
<name>A0A3P9IG53_ORYLA</name>
<organism evidence="4 5">
    <name type="scientific">Oryzias latipes</name>
    <name type="common">Japanese rice fish</name>
    <name type="synonym">Japanese killifish</name>
    <dbReference type="NCBI Taxonomy" id="8090"/>
    <lineage>
        <taxon>Eukaryota</taxon>
        <taxon>Metazoa</taxon>
        <taxon>Chordata</taxon>
        <taxon>Craniata</taxon>
        <taxon>Vertebrata</taxon>
        <taxon>Euteleostomi</taxon>
        <taxon>Actinopterygii</taxon>
        <taxon>Neopterygii</taxon>
        <taxon>Teleostei</taxon>
        <taxon>Neoteleostei</taxon>
        <taxon>Acanthomorphata</taxon>
        <taxon>Ovalentaria</taxon>
        <taxon>Atherinomorphae</taxon>
        <taxon>Beloniformes</taxon>
        <taxon>Adrianichthyidae</taxon>
        <taxon>Oryziinae</taxon>
        <taxon>Oryzias</taxon>
    </lineage>
</organism>
<keyword evidence="2" id="KW-0472">Membrane</keyword>
<dbReference type="InterPro" id="IPR018378">
    <property type="entry name" value="C-type_lectin_CS"/>
</dbReference>
<reference evidence="4" key="4">
    <citation type="submission" date="2025-09" db="UniProtKB">
        <authorList>
            <consortium name="Ensembl"/>
        </authorList>
    </citation>
    <scope>IDENTIFICATION</scope>
    <source>
        <strain evidence="4">HSOK</strain>
    </source>
</reference>
<dbReference type="InterPro" id="IPR016186">
    <property type="entry name" value="C-type_lectin-like/link_sf"/>
</dbReference>
<proteinExistence type="predicted"/>
<evidence type="ECO:0000256" key="1">
    <source>
        <dbReference type="ARBA" id="ARBA00023157"/>
    </source>
</evidence>
<dbReference type="Gene3D" id="3.10.100.10">
    <property type="entry name" value="Mannose-Binding Protein A, subunit A"/>
    <property type="match status" value="1"/>
</dbReference>
<dbReference type="Ensembl" id="ENSORLT00015035410.1">
    <property type="protein sequence ID" value="ENSORLP00015019052.1"/>
    <property type="gene ID" value="ENSORLG00015020132.1"/>
</dbReference>
<sequence>MFQAERLWYLHRQYRQYCSLIFPLLLLISYIAPSWLHQNTTRSPSLCSPIGLTVTFAYINNPMKWFDALSFCREHHTDLASVRNMEENQKIMELTPAGKKPWIGLFRDTWKWTDGSNSSFRNWKVGEPNNAQNLNENCAAADFESSGQWDDRNCDEKRAFVCYAGDKKLKSIC</sequence>
<accession>A0A3P9IG53</accession>
<dbReference type="PROSITE" id="PS00615">
    <property type="entry name" value="C_TYPE_LECTIN_1"/>
    <property type="match status" value="1"/>
</dbReference>
<keyword evidence="2" id="KW-1133">Transmembrane helix</keyword>
<dbReference type="PANTHER" id="PTHR45784:SF3">
    <property type="entry name" value="C-TYPE LECTIN DOMAIN FAMILY 4 MEMBER K-LIKE-RELATED"/>
    <property type="match status" value="1"/>
</dbReference>
<dbReference type="Pfam" id="PF00059">
    <property type="entry name" value="Lectin_C"/>
    <property type="match status" value="1"/>
</dbReference>
<keyword evidence="2" id="KW-0812">Transmembrane</keyword>
<dbReference type="AlphaFoldDB" id="A0A3P9IG53"/>
<reference evidence="4" key="3">
    <citation type="submission" date="2025-08" db="UniProtKB">
        <authorList>
            <consortium name="Ensembl"/>
        </authorList>
    </citation>
    <scope>IDENTIFICATION</scope>
    <source>
        <strain evidence="4">HSOK</strain>
    </source>
</reference>
<dbReference type="InterPro" id="IPR001304">
    <property type="entry name" value="C-type_lectin-like"/>
</dbReference>
<dbReference type="SMART" id="SM00034">
    <property type="entry name" value="CLECT"/>
    <property type="match status" value="1"/>
</dbReference>
<dbReference type="PROSITE" id="PS50041">
    <property type="entry name" value="C_TYPE_LECTIN_2"/>
    <property type="match status" value="1"/>
</dbReference>
<keyword evidence="1" id="KW-1015">Disulfide bond</keyword>
<dbReference type="Proteomes" id="UP000265200">
    <property type="component" value="Chromosome 7"/>
</dbReference>
<evidence type="ECO:0000259" key="3">
    <source>
        <dbReference type="PROSITE" id="PS50041"/>
    </source>
</evidence>
<reference key="1">
    <citation type="journal article" date="2007" name="Nature">
        <title>The medaka draft genome and insights into vertebrate genome evolution.</title>
        <authorList>
            <person name="Kasahara M."/>
            <person name="Naruse K."/>
            <person name="Sasaki S."/>
            <person name="Nakatani Y."/>
            <person name="Qu W."/>
            <person name="Ahsan B."/>
            <person name="Yamada T."/>
            <person name="Nagayasu Y."/>
            <person name="Doi K."/>
            <person name="Kasai Y."/>
            <person name="Jindo T."/>
            <person name="Kobayashi D."/>
            <person name="Shimada A."/>
            <person name="Toyoda A."/>
            <person name="Kuroki Y."/>
            <person name="Fujiyama A."/>
            <person name="Sasaki T."/>
            <person name="Shimizu A."/>
            <person name="Asakawa S."/>
            <person name="Shimizu N."/>
            <person name="Hashimoto S."/>
            <person name="Yang J."/>
            <person name="Lee Y."/>
            <person name="Matsushima K."/>
            <person name="Sugano S."/>
            <person name="Sakaizumi M."/>
            <person name="Narita T."/>
            <person name="Ohishi K."/>
            <person name="Haga S."/>
            <person name="Ohta F."/>
            <person name="Nomoto H."/>
            <person name="Nogata K."/>
            <person name="Morishita T."/>
            <person name="Endo T."/>
            <person name="Shin-I T."/>
            <person name="Takeda H."/>
            <person name="Morishita S."/>
            <person name="Kohara Y."/>
        </authorList>
    </citation>
    <scope>NUCLEOTIDE SEQUENCE [LARGE SCALE GENOMIC DNA]</scope>
    <source>
        <strain>Hd-rR</strain>
    </source>
</reference>
<feature type="domain" description="C-type lectin" evidence="3">
    <location>
        <begin position="56"/>
        <end position="163"/>
    </location>
</feature>
<reference evidence="4 5" key="2">
    <citation type="submission" date="2017-04" db="EMBL/GenBank/DDBJ databases">
        <title>CpG methylation of centromeres and impact of large insertions on vertebrate speciation.</title>
        <authorList>
            <person name="Ichikawa K."/>
            <person name="Yoshimura J."/>
            <person name="Morishita S."/>
        </authorList>
    </citation>
    <scope>NUCLEOTIDE SEQUENCE</scope>
    <source>
        <strain evidence="4 5">HSOK</strain>
    </source>
</reference>
<dbReference type="SUPFAM" id="SSF56436">
    <property type="entry name" value="C-type lectin-like"/>
    <property type="match status" value="1"/>
</dbReference>
<evidence type="ECO:0000313" key="5">
    <source>
        <dbReference type="Proteomes" id="UP000265200"/>
    </source>
</evidence>
<dbReference type="PANTHER" id="PTHR45784">
    <property type="entry name" value="C-TYPE LECTIN DOMAIN FAMILY 20 MEMBER A-RELATED"/>
    <property type="match status" value="1"/>
</dbReference>
<dbReference type="InterPro" id="IPR016187">
    <property type="entry name" value="CTDL_fold"/>
</dbReference>
<protein>
    <recommendedName>
        <fullName evidence="3">C-type lectin domain-containing protein</fullName>
    </recommendedName>
</protein>